<dbReference type="EMBL" id="CP014646">
    <property type="protein sequence ID" value="AMO38315.1"/>
    <property type="molecule type" value="Genomic_DNA"/>
</dbReference>
<keyword evidence="1" id="KW-0812">Transmembrane</keyword>
<evidence type="ECO:0000313" key="2">
    <source>
        <dbReference type="EMBL" id="AMO38315.1"/>
    </source>
</evidence>
<keyword evidence="1" id="KW-1133">Transmembrane helix</keyword>
<reference evidence="3" key="1">
    <citation type="submission" date="2016-03" db="EMBL/GenBank/DDBJ databases">
        <authorList>
            <person name="Ma C."/>
            <person name="Zhou S."/>
            <person name="Yang G."/>
        </authorList>
    </citation>
    <scope>NUCLEOTIDE SEQUENCE [LARGE SCALE GENOMIC DNA]</scope>
    <source>
        <strain evidence="3">SgZ-1</strain>
    </source>
</reference>
<keyword evidence="1" id="KW-0472">Membrane</keyword>
<dbReference type="STRING" id="1134435.AC731_016060"/>
<organism evidence="2 3">
    <name type="scientific">Thauera humireducens</name>
    <dbReference type="NCBI Taxonomy" id="1134435"/>
    <lineage>
        <taxon>Bacteria</taxon>
        <taxon>Pseudomonadati</taxon>
        <taxon>Pseudomonadota</taxon>
        <taxon>Betaproteobacteria</taxon>
        <taxon>Rhodocyclales</taxon>
        <taxon>Zoogloeaceae</taxon>
        <taxon>Thauera</taxon>
    </lineage>
</organism>
<keyword evidence="3" id="KW-1185">Reference proteome</keyword>
<feature type="transmembrane region" description="Helical" evidence="1">
    <location>
        <begin position="36"/>
        <end position="52"/>
    </location>
</feature>
<accession>A0A127K8M2</accession>
<gene>
    <name evidence="2" type="ORF">AC731_016060</name>
</gene>
<dbReference type="Proteomes" id="UP000036902">
    <property type="component" value="Chromosome"/>
</dbReference>
<dbReference type="KEGG" id="thu:AC731_016060"/>
<feature type="transmembrane region" description="Helical" evidence="1">
    <location>
        <begin position="6"/>
        <end position="29"/>
    </location>
</feature>
<dbReference type="RefSeq" id="WP_048707576.1">
    <property type="nucleotide sequence ID" value="NZ_CP014646.1"/>
</dbReference>
<name>A0A127K8M2_9RHOO</name>
<evidence type="ECO:0000256" key="1">
    <source>
        <dbReference type="SAM" id="Phobius"/>
    </source>
</evidence>
<feature type="transmembrane region" description="Helical" evidence="1">
    <location>
        <begin position="58"/>
        <end position="81"/>
    </location>
</feature>
<dbReference type="AlphaFoldDB" id="A0A127K8M2"/>
<proteinExistence type="predicted"/>
<sequence>MSDFTGNFLLALLLVVLLRVLYAVSAMLVRTGDGGNIAFGIALPAGLLYIVVRNPVPVSSWAGLVAGALSGLVLWGALSLWKRRRS</sequence>
<evidence type="ECO:0000313" key="3">
    <source>
        <dbReference type="Proteomes" id="UP000036902"/>
    </source>
</evidence>
<protein>
    <submittedName>
        <fullName evidence="2">Uncharacterized protein</fullName>
    </submittedName>
</protein>